<name>X1ISW8_9ZZZZ</name>
<gene>
    <name evidence="1" type="ORF">S03H2_63513</name>
</gene>
<accession>X1ISW8</accession>
<feature type="non-terminal residue" evidence="1">
    <location>
        <position position="31"/>
    </location>
</feature>
<comment type="caution">
    <text evidence="1">The sequence shown here is derived from an EMBL/GenBank/DDBJ whole genome shotgun (WGS) entry which is preliminary data.</text>
</comment>
<proteinExistence type="predicted"/>
<organism evidence="1">
    <name type="scientific">marine sediment metagenome</name>
    <dbReference type="NCBI Taxonomy" id="412755"/>
    <lineage>
        <taxon>unclassified sequences</taxon>
        <taxon>metagenomes</taxon>
        <taxon>ecological metagenomes</taxon>
    </lineage>
</organism>
<protein>
    <submittedName>
        <fullName evidence="1">Uncharacterized protein</fullName>
    </submittedName>
</protein>
<evidence type="ECO:0000313" key="1">
    <source>
        <dbReference type="EMBL" id="GAH85521.1"/>
    </source>
</evidence>
<reference evidence="1" key="1">
    <citation type="journal article" date="2014" name="Front. Microbiol.">
        <title>High frequency of phylogenetically diverse reductive dehalogenase-homologous genes in deep subseafloor sedimentary metagenomes.</title>
        <authorList>
            <person name="Kawai M."/>
            <person name="Futagami T."/>
            <person name="Toyoda A."/>
            <person name="Takaki Y."/>
            <person name="Nishi S."/>
            <person name="Hori S."/>
            <person name="Arai W."/>
            <person name="Tsubouchi T."/>
            <person name="Morono Y."/>
            <person name="Uchiyama I."/>
            <person name="Ito T."/>
            <person name="Fujiyama A."/>
            <person name="Inagaki F."/>
            <person name="Takami H."/>
        </authorList>
    </citation>
    <scope>NUCLEOTIDE SEQUENCE</scope>
    <source>
        <strain evidence="1">Expedition CK06-06</strain>
    </source>
</reference>
<sequence length="31" mass="3921">MTNYDKYNREERAICAHLFRLLHERLELKEK</sequence>
<dbReference type="AlphaFoldDB" id="X1ISW8"/>
<dbReference type="EMBL" id="BARU01041166">
    <property type="protein sequence ID" value="GAH85521.1"/>
    <property type="molecule type" value="Genomic_DNA"/>
</dbReference>